<organism evidence="11 12">
    <name type="scientific">Friedmanniomyces simplex</name>
    <dbReference type="NCBI Taxonomy" id="329884"/>
    <lineage>
        <taxon>Eukaryota</taxon>
        <taxon>Fungi</taxon>
        <taxon>Dikarya</taxon>
        <taxon>Ascomycota</taxon>
        <taxon>Pezizomycotina</taxon>
        <taxon>Dothideomycetes</taxon>
        <taxon>Dothideomycetidae</taxon>
        <taxon>Mycosphaerellales</taxon>
        <taxon>Teratosphaeriaceae</taxon>
        <taxon>Friedmanniomyces</taxon>
    </lineage>
</organism>
<evidence type="ECO:0000256" key="7">
    <source>
        <dbReference type="ARBA" id="ARBA00023136"/>
    </source>
</evidence>
<feature type="topological domain" description="Lumenal" evidence="8">
    <location>
        <begin position="1"/>
        <end position="4"/>
    </location>
</feature>
<dbReference type="PANTHER" id="PTHR42650:SF1">
    <property type="entry name" value="GUIDED ENTRY OF TAIL-ANCHORED PROTEINS FACTOR 1"/>
    <property type="match status" value="1"/>
</dbReference>
<evidence type="ECO:0000256" key="4">
    <source>
        <dbReference type="ARBA" id="ARBA00022692"/>
    </source>
</evidence>
<evidence type="ECO:0000256" key="8">
    <source>
        <dbReference type="HAMAP-Rule" id="MF_03113"/>
    </source>
</evidence>
<accession>A0A4U0Y248</accession>
<dbReference type="Proteomes" id="UP000309340">
    <property type="component" value="Unassembled WGS sequence"/>
</dbReference>
<comment type="subcellular location">
    <subcellularLocation>
        <location evidence="1">Endoplasmic reticulum membrane</location>
        <topology evidence="1">Multi-pass membrane protein</topology>
    </subcellularLocation>
</comment>
<evidence type="ECO:0000256" key="1">
    <source>
        <dbReference type="ARBA" id="ARBA00004477"/>
    </source>
</evidence>
<evidence type="ECO:0000256" key="3">
    <source>
        <dbReference type="ARBA" id="ARBA00022448"/>
    </source>
</evidence>
<dbReference type="GO" id="GO:0043495">
    <property type="term" value="F:protein-membrane adaptor activity"/>
    <property type="evidence" value="ECO:0007669"/>
    <property type="project" value="TreeGrafter"/>
</dbReference>
<evidence type="ECO:0000256" key="5">
    <source>
        <dbReference type="ARBA" id="ARBA00022824"/>
    </source>
</evidence>
<dbReference type="InterPro" id="IPR027538">
    <property type="entry name" value="Get1_fungi"/>
</dbReference>
<dbReference type="GO" id="GO:0043529">
    <property type="term" value="C:GET complex"/>
    <property type="evidence" value="ECO:0007669"/>
    <property type="project" value="InterPro"/>
</dbReference>
<reference evidence="11 12" key="1">
    <citation type="submission" date="2017-03" db="EMBL/GenBank/DDBJ databases">
        <title>Genomes of endolithic fungi from Antarctica.</title>
        <authorList>
            <person name="Coleine C."/>
            <person name="Masonjones S."/>
            <person name="Stajich J.E."/>
        </authorList>
    </citation>
    <scope>NUCLEOTIDE SEQUENCE [LARGE SCALE GENOMIC DNA]</scope>
    <source>
        <strain evidence="11 12">CCFEE 5184</strain>
    </source>
</reference>
<dbReference type="Pfam" id="PF04420">
    <property type="entry name" value="CHD5"/>
    <property type="match status" value="1"/>
</dbReference>
<keyword evidence="7 8" id="KW-0472">Membrane</keyword>
<dbReference type="OrthoDB" id="69461at2759"/>
<evidence type="ECO:0000256" key="9">
    <source>
        <dbReference type="SAM" id="MobiDB-lite"/>
    </source>
</evidence>
<proteinExistence type="inferred from homology"/>
<dbReference type="InterPro" id="IPR028945">
    <property type="entry name" value="Get1"/>
</dbReference>
<keyword evidence="10" id="KW-0732">Signal</keyword>
<dbReference type="STRING" id="329884.A0A4U0Y248"/>
<feature type="signal peptide" evidence="10">
    <location>
        <begin position="1"/>
        <end position="20"/>
    </location>
</feature>
<gene>
    <name evidence="8" type="primary">GET1</name>
    <name evidence="11" type="ORF">B0A55_00546</name>
</gene>
<name>A0A4U0Y248_9PEZI</name>
<dbReference type="EMBL" id="NAJQ01000008">
    <property type="protein sequence ID" value="TKA83497.1"/>
    <property type="molecule type" value="Genomic_DNA"/>
</dbReference>
<dbReference type="InterPro" id="IPR029012">
    <property type="entry name" value="Helix_hairpin_bin_sf"/>
</dbReference>
<dbReference type="HAMAP" id="MF_03113">
    <property type="entry name" value="Get1"/>
    <property type="match status" value="1"/>
</dbReference>
<comment type="caution">
    <text evidence="8">Lacks conserved residue(s) required for the propagation of feature annotation.</text>
</comment>
<keyword evidence="5 8" id="KW-0256">Endoplasmic reticulum</keyword>
<comment type="similarity">
    <text evidence="2 8">Belongs to the WRB/GET1 family.</text>
</comment>
<protein>
    <submittedName>
        <fullName evidence="11">Uncharacterized protein</fullName>
    </submittedName>
</protein>
<keyword evidence="6 8" id="KW-1133">Transmembrane helix</keyword>
<evidence type="ECO:0000313" key="12">
    <source>
        <dbReference type="Proteomes" id="UP000309340"/>
    </source>
</evidence>
<keyword evidence="4 8" id="KW-0812">Transmembrane</keyword>
<dbReference type="Gene3D" id="1.10.287.660">
    <property type="entry name" value="Helix hairpin bin"/>
    <property type="match status" value="1"/>
</dbReference>
<dbReference type="AlphaFoldDB" id="A0A4U0Y248"/>
<feature type="chain" id="PRO_5020561476" evidence="10">
    <location>
        <begin position="21"/>
        <end position="214"/>
    </location>
</feature>
<feature type="topological domain" description="Cytoplasmic" evidence="8">
    <location>
        <begin position="177"/>
        <end position="214"/>
    </location>
</feature>
<feature type="region of interest" description="Disordered" evidence="9">
    <location>
        <begin position="195"/>
        <end position="214"/>
    </location>
</feature>
<comment type="caution">
    <text evidence="11">The sequence shown here is derived from an EMBL/GenBank/DDBJ whole genome shotgun (WGS) entry which is preliminary data.</text>
</comment>
<evidence type="ECO:0000256" key="2">
    <source>
        <dbReference type="ARBA" id="ARBA00010799"/>
    </source>
</evidence>
<evidence type="ECO:0000313" key="11">
    <source>
        <dbReference type="EMBL" id="TKA83497.1"/>
    </source>
</evidence>
<keyword evidence="3 8" id="KW-0813">Transport</keyword>
<dbReference type="PANTHER" id="PTHR42650">
    <property type="entry name" value="TAIL-ANCHORED PROTEIN INSERTION RECEPTOR WRB"/>
    <property type="match status" value="1"/>
</dbReference>
<dbReference type="GO" id="GO:0071816">
    <property type="term" value="P:tail-anchored membrane protein insertion into ER membrane"/>
    <property type="evidence" value="ECO:0007669"/>
    <property type="project" value="InterPro"/>
</dbReference>
<evidence type="ECO:0000256" key="10">
    <source>
        <dbReference type="SAM" id="SignalP"/>
    </source>
</evidence>
<dbReference type="GO" id="GO:0005789">
    <property type="term" value="C:endoplasmic reticulum membrane"/>
    <property type="evidence" value="ECO:0007669"/>
    <property type="project" value="UniProtKB-SubCell"/>
</dbReference>
<feature type="compositionally biased region" description="Gly residues" evidence="9">
    <location>
        <begin position="204"/>
        <end position="214"/>
    </location>
</feature>
<sequence>MVSVLLLVFLLQLAIHLVNTFGAKAVNELVFTITISPEKEVTANSSKDADESATLRREVVRLNREMKAVSAQDDFAKWARIRREHDKAKDKYDKQSASLTSFRTTFDRLITAARWLGTQGLQFFCNAYFSKEAMFWLPQGWVPSHVEWVLGFPRAPQGAVSINIWSMACASVIAMVSEGARAGLTLREGRVREGANKGEKLKMEGGGVGGKKEL</sequence>
<evidence type="ECO:0000256" key="6">
    <source>
        <dbReference type="ARBA" id="ARBA00022989"/>
    </source>
</evidence>
<keyword evidence="12" id="KW-1185">Reference proteome</keyword>